<name>A0ABX3KTT9_SALCS</name>
<evidence type="ECO:0000313" key="2">
    <source>
        <dbReference type="Proteomes" id="UP000189431"/>
    </source>
</evidence>
<keyword evidence="2" id="KW-1185">Reference proteome</keyword>
<evidence type="ECO:0000313" key="1">
    <source>
        <dbReference type="EMBL" id="OOF35158.1"/>
    </source>
</evidence>
<organism evidence="1 2">
    <name type="scientific">Salinivibrio costicola subsp. alcaliphilus</name>
    <dbReference type="NCBI Taxonomy" id="272773"/>
    <lineage>
        <taxon>Bacteria</taxon>
        <taxon>Pseudomonadati</taxon>
        <taxon>Pseudomonadota</taxon>
        <taxon>Gammaproteobacteria</taxon>
        <taxon>Vibrionales</taxon>
        <taxon>Vibrionaceae</taxon>
        <taxon>Salinivibrio</taxon>
    </lineage>
</organism>
<reference evidence="2" key="1">
    <citation type="submission" date="2017-01" db="EMBL/GenBank/DDBJ databases">
        <title>Draft genome of the species Salinivibrio costicola subsp. alcaliphilus.</title>
        <authorList>
            <person name="Lopez-Hermoso C."/>
            <person name="De La Haba R."/>
            <person name="Sanchez-Porro C."/>
            <person name="Ventosa A."/>
        </authorList>
    </citation>
    <scope>NUCLEOTIDE SEQUENCE [LARGE SCALE GENOMIC DNA]</scope>
    <source>
        <strain evidence="2">CBH448</strain>
    </source>
</reference>
<protein>
    <submittedName>
        <fullName evidence="1">Uncharacterized protein</fullName>
    </submittedName>
</protein>
<dbReference type="EMBL" id="MUFR01000003">
    <property type="protein sequence ID" value="OOF35158.1"/>
    <property type="molecule type" value="Genomic_DNA"/>
</dbReference>
<dbReference type="Proteomes" id="UP000189431">
    <property type="component" value="Unassembled WGS sequence"/>
</dbReference>
<proteinExistence type="predicted"/>
<comment type="caution">
    <text evidence="1">The sequence shown here is derived from an EMBL/GenBank/DDBJ whole genome shotgun (WGS) entry which is preliminary data.</text>
</comment>
<gene>
    <name evidence="1" type="ORF">BZJ21_01380</name>
</gene>
<accession>A0ABX3KTT9</accession>
<sequence>MINIEVFQWLAKLKKKQWLIFLPCLRLVMSNIKQKPITRALVNPSFQEISDYFGYDSTKYVPEIAALLQQWADQGYVEVYQTIQDREYGMIKSSELNSKGVLAPYYIGLYHARLVEGEHDPLVVVKFYEDEIQYHTESATEAVDMRFMIDHEDLFGTASVKRDPAALRKMWLEVKGKIDEGDPS</sequence>